<dbReference type="InterPro" id="IPR010845">
    <property type="entry name" value="FlaF"/>
</dbReference>
<protein>
    <recommendedName>
        <fullName evidence="3">Flagellar protein FlaF</fullName>
    </recommendedName>
</protein>
<comment type="caution">
    <text evidence="1">The sequence shown here is derived from an EMBL/GenBank/DDBJ whole genome shotgun (WGS) entry which is preliminary data.</text>
</comment>
<reference evidence="1 2" key="1">
    <citation type="submission" date="2019-12" db="EMBL/GenBank/DDBJ databases">
        <title>Roseobacter cerasinus sp. nov., isolated from seawater around aquaculture.</title>
        <authorList>
            <person name="Muramatsu S."/>
            <person name="Takabe Y."/>
            <person name="Mori K."/>
            <person name="Takaichi S."/>
            <person name="Hanada S."/>
        </authorList>
    </citation>
    <scope>NUCLEOTIDE SEQUENCE [LARGE SCALE GENOMIC DNA]</scope>
    <source>
        <strain evidence="1 2">AI77</strain>
    </source>
</reference>
<evidence type="ECO:0000313" key="2">
    <source>
        <dbReference type="Proteomes" id="UP000436522"/>
    </source>
</evidence>
<dbReference type="NCBIfam" id="NF009435">
    <property type="entry name" value="PRK12794.1"/>
    <property type="match status" value="1"/>
</dbReference>
<evidence type="ECO:0008006" key="3">
    <source>
        <dbReference type="Google" id="ProtNLM"/>
    </source>
</evidence>
<organism evidence="1 2">
    <name type="scientific">Roseobacter cerasinus</name>
    <dbReference type="NCBI Taxonomy" id="2602289"/>
    <lineage>
        <taxon>Bacteria</taxon>
        <taxon>Pseudomonadati</taxon>
        <taxon>Pseudomonadota</taxon>
        <taxon>Alphaproteobacteria</taxon>
        <taxon>Rhodobacterales</taxon>
        <taxon>Roseobacteraceae</taxon>
        <taxon>Roseobacter</taxon>
    </lineage>
</organism>
<dbReference type="GO" id="GO:0044781">
    <property type="term" value="P:bacterial-type flagellum organization"/>
    <property type="evidence" value="ECO:0007669"/>
    <property type="project" value="InterPro"/>
</dbReference>
<dbReference type="RefSeq" id="WP_159975416.1">
    <property type="nucleotide sequence ID" value="NZ_BLIV01000002.1"/>
</dbReference>
<accession>A0A640VND7</accession>
<sequence length="123" mass="13778">MNAYAQAQSAYAPAAAPTRTARSAEYEVIARISHRLKKAIKEDNFNALAEALYENNKLWTTLAINVADENNLLPEDLRARILYLADFTRIHTQKVLRKEESAIPLLEINALILGGLKQQGETK</sequence>
<dbReference type="EMBL" id="BLIV01000002">
    <property type="protein sequence ID" value="GFE49549.1"/>
    <property type="molecule type" value="Genomic_DNA"/>
</dbReference>
<keyword evidence="2" id="KW-1185">Reference proteome</keyword>
<dbReference type="AlphaFoldDB" id="A0A640VND7"/>
<dbReference type="Pfam" id="PF07309">
    <property type="entry name" value="FlaF"/>
    <property type="match status" value="1"/>
</dbReference>
<dbReference type="OrthoDB" id="9808944at2"/>
<proteinExistence type="predicted"/>
<evidence type="ECO:0000313" key="1">
    <source>
        <dbReference type="EMBL" id="GFE49549.1"/>
    </source>
</evidence>
<gene>
    <name evidence="1" type="ORF">So717_13020</name>
</gene>
<name>A0A640VND7_9RHOB</name>
<dbReference type="Proteomes" id="UP000436522">
    <property type="component" value="Unassembled WGS sequence"/>
</dbReference>